<comment type="caution">
    <text evidence="2">The sequence shown here is derived from an EMBL/GenBank/DDBJ whole genome shotgun (WGS) entry which is preliminary data.</text>
</comment>
<feature type="compositionally biased region" description="Low complexity" evidence="1">
    <location>
        <begin position="626"/>
        <end position="642"/>
    </location>
</feature>
<feature type="region of interest" description="Disordered" evidence="1">
    <location>
        <begin position="761"/>
        <end position="786"/>
    </location>
</feature>
<evidence type="ECO:0000313" key="3">
    <source>
        <dbReference type="Proteomes" id="UP000613740"/>
    </source>
</evidence>
<dbReference type="OrthoDB" id="548327at2759"/>
<feature type="compositionally biased region" description="Low complexity" evidence="1">
    <location>
        <begin position="2626"/>
        <end position="2640"/>
    </location>
</feature>
<feature type="region of interest" description="Disordered" evidence="1">
    <location>
        <begin position="2626"/>
        <end position="2647"/>
    </location>
</feature>
<feature type="compositionally biased region" description="Polar residues" evidence="1">
    <location>
        <begin position="3346"/>
        <end position="3357"/>
    </location>
</feature>
<feature type="region of interest" description="Disordered" evidence="1">
    <location>
        <begin position="2885"/>
        <end position="2930"/>
    </location>
</feature>
<feature type="compositionally biased region" description="Gly residues" evidence="1">
    <location>
        <begin position="3270"/>
        <end position="3279"/>
    </location>
</feature>
<sequence length="3437" mass="353635">MLKQPRNTAAGADEQAVVCTAALKALTRLLQTPAPRPMGDTASGAAAPPAAAALLGRGGRLLSREEIQELQDAVRGMVSELHSRRGMLSFPLLSVALTSLEVLLPAFGGSWRAAGVRPDDAAGRLLELVAELPRAAADADKVQLVPLPALRDAFRAGLRLTQMTQPLLQQQASYAAPGRPGPATQQVVGQEVRAYLRRAVFATASGSGDAGGQAEAAAAVDAAAAAARLQGADLAAMAAAAELAVMWDMEVAPAVMQLHVRHVDRLLAAAAAGPAYELTGSADHQPLARVGTSSGDDEGPSTSYRTAGRGHGRATREALGGARSRGRGGAPPRGRRGAAAGGGAPANAYTDESQQLPDGLVIAGQLDVTSLAQLLVAWASVPAGRHAPSAEWLDRAAALALRTQDPATMAKKAQLLRKLRRLRGERQQVAEQLRQLHAPTAPVAAAATERKQRDGWDGRTAEVRGPDQGAALSGAGGTQPGKQRDSSTGAARAAGRGAGRGGGRVGGGRGRDVAPASAARALPPGREAGGPGAQQLQPAGSDGSDRLKAMLKEIGREIEALQQELAALGPMAVAPAAAGGAADEAAPTQTTPLWKRRQQQHVAPPEVSAVASTPATPAKHAHSDQQRPQQLPQQQQQQQPQQHKSHHDQGSPAGGIAQLGYALEPAALTALLWAIGGCLGDTVRPETRALTRAVAVGRVADFTSPQQLIAVLYALSHTKSVPSREEVGEFTKRLRPHLESLPPADAVRLLQALEALGYNPPARPWQRQPHPHPQSPGLDASSGSSELAWAPSGAEVVGRLMVMVDGLLGAQLGGSSIASSAGLEPGARGLAAAPSGLILQLLRSCAAWSVPFPEEFMGALESVVEQRVLRSLPPDQIQMLSARAMANATLTNRGGSRAGPTAALQAAPSVADANADAMRLGLLEGVILPLAATRQGFANGDMFYLALRDWSEVESWKGLTVEKATSLLNAFAYSKSWALVPQLRKAVEGLMERALRLPMSTPREGAKLLLAVGRALRVMGDKMQCAPAEPIANKVAPSVAPLLLPAVEQILRLQPNASDAAAVIKGLFVEARWRVPVSSANATGCTDGEADALAASEQATRCLLAELTAAAERGIAGTRVLSFAWLLEGSAALQYRPSHDTMAQLYGAAAERLAERPSKAEEVVELLNSVTGLDGVLPSDAGSVPAPLGATGVGGRRASAADESKARGRLLQQLAMAALREPALPVLASKPEDMVSAVRQMTALGLRPPAQWLPSCTTVVQAVLPELSPSGLAYAAEGLALLGAAPPSAFLDILLTCADKHGADRFDPQALGLLLGGAHALRQNALAAQAAAERRLSGIDGDEDGGEAADGGGEAWTLRQAAAGVPVVAPLSKAAQEAWGRAHAAFVSEARKSNPMPRYSRAQQLLVVSAAVSFELSRPPLSQQAPAAAGGGGKSPGQAGAKAAGRTTVDFRARLESDWLAETCASLLASRKAMGATATGAGGAGNAALLPTPAMLENLLRLASRVLGDRTDGTIARLARATNVPGSESVGAANLPFAAVGSSAAAAAAGRTDAAPAADEQALAQESARSSVVEFVRLSIQDLSSVTGERRTADFPAWISLLRSALQAGTRLSPSELSVFAAALLNFAARRTRRALTAKGASGPSASTPERVVAPSEIAVPGETRARTPLQLSPEGGELMSAVWRDVEEGLEGVLLPVLPWVPPDETLKTLRLGLLEQPPAVLTAASLRQLALLCTYTTQAAQQLAAEAVGAKRTAWWSNVRAELLRRAQEEEVEKAWPRKLPVPPRAAESSGSSTTASILAPAPQVERAVLDGRVEDHSDISDRVGKEAALQTAGDLAAVCYGLLMHGGSSGGREGRDSSNSVSVSSSLPDQLAKWMRLLLLHLARCQSAAATETLFGTSCRSERQVGLRALQLLWVARAVGHLPFVPDSVWCTAFGAFDPETTAVPALQLRQVVQLVVLRAEAVRAYSSSPQQQPPPSAESWFMEVWLGRLATACRRTLLAKRPSRGGTKLDADGITPGVAALAVAYCLPPAERPPAYAVVLATAALPALGAAAGPGGAAAASVDQALSLADVWAFMQRVESWPVAAASAGAGSNAAGGDGDGTARWTGLPAEAVAAICQRLKAASTLGPGADGLVPALEAAKFAVTLLNVAAVDGSPAALEAALPLLQALVPDAEPVVWALAAHERLGRAVMASALQAGLNAVTNTEPPLGADGALTSASEVAAVMVGSVAVLLQLQEQRLQVAAQLASKNGTAVATVAPLPLDVRGLPPDQLAALASAVIRVCCPAISVGVPDGTPPVISRAAAAVLLQLLSTPGVVERLPVTRLEAALTRILPGQTGVGPTLPMTEAVAQAISAKLQVGGTAGFARTPVGLALQLHRCGSSGVLLQRALLADRKWAGREVELLQALALAEPREPLALSLRNYDPENLAAEASSLHPERGEGPFSCLALDLSQSLRRSSRVQGMRLAAAAAGLRALAAVLPRLGGTAGAYYLYGALAAAPLHVLEDPARAVREIHADPAAAWRLLEALLALAGRQLNARAFAIVARKLHLQRLGNLSAPEHPLDAARDEQRFAVQQDEFNVLLGFVSGLGPYLTSAADSRVLLAATQPALDRHQQRLHQLLTEPSATTTSGTRTGSNQDAAPTSAAAGAFWWPPDSAQSLPEALLKSSGLRLPEGDPDLLSARQLGLLYGAVAVRGSGAMEGVPYDAVAAEAKELHLAYVTSLNLLDGRTDLPPHQHLDAMLAALEPAVFVNPQGMVLPASRRVDSGSSTARTADGAPAEPATGPDLAAPDAGAPPEAQAAQGGQAGALEADGNIGDFYSTFLPLERFLAPVLARCAAAGAAEQPYPEGVELWDDVNALYGLAELSEEAMLAGLYGQVPYPEAQQRPGEEEAEVSAASHASSDQNPAFAKAEAAPAPAPNGGVGAASTGAERVAAELAGPAVAVAQPAQTPATGRGAWADKPRPAARPAHEDWVQQYVPVVVLPTHLRPPPGRRHGQPGGDAAADAAREAYVRSVAPSLALLRRLLGLAIVSERRQHVLAALEAYPGFEGFGEGRWARLLEFVVALDKAQERAGAEEEEEEDAARGTEAVPASAVSQEALVMPQAGGGRAGAAGSWGGVLQRMASDLVTSVASGVLADDALGAAARAKTGPLLQDMYMEVEGVAAAATDAQRQAAVSQIQGLEALAPLTVSPDRAGERLSVASDATVATGAAEAGDAAAAQPQQPADAAAASSSTAPAQVNPFEVTADFKRRLEALGYQVPERGSAGSGGAGGAAGSRRRLQGQQLQQRSAAQEAEEVGKAVLDAAVWVGGALGSYLGSAAQSVVQRAVSRLSPGGEGRSPDSGNSNGSQVDSGGSLVDLEQGLGKKEQEAEAQTSAPGLAADAGVGSTVQDAANEGVRRDGEDEDSLSGRRLRRREAGPNRPQGRGFGKSKN</sequence>
<feature type="compositionally biased region" description="Low complexity" evidence="1">
    <location>
        <begin position="2785"/>
        <end position="2810"/>
    </location>
</feature>
<feature type="region of interest" description="Disordered" evidence="1">
    <location>
        <begin position="1422"/>
        <end position="1443"/>
    </location>
</feature>
<protein>
    <submittedName>
        <fullName evidence="2">Uncharacterized protein</fullName>
    </submittedName>
</protein>
<organism evidence="2 3">
    <name type="scientific">Chlamydomonas schloesseri</name>
    <dbReference type="NCBI Taxonomy" id="2026947"/>
    <lineage>
        <taxon>Eukaryota</taxon>
        <taxon>Viridiplantae</taxon>
        <taxon>Chlorophyta</taxon>
        <taxon>core chlorophytes</taxon>
        <taxon>Chlorophyceae</taxon>
        <taxon>CS clade</taxon>
        <taxon>Chlamydomonadales</taxon>
        <taxon>Chlamydomonadaceae</taxon>
        <taxon>Chlamydomonas</taxon>
    </lineage>
</organism>
<feature type="compositionally biased region" description="Basic and acidic residues" evidence="1">
    <location>
        <begin position="448"/>
        <end position="465"/>
    </location>
</feature>
<feature type="compositionally biased region" description="Gly residues" evidence="1">
    <location>
        <begin position="496"/>
        <end position="508"/>
    </location>
</feature>
<feature type="region of interest" description="Disordered" evidence="1">
    <location>
        <begin position="282"/>
        <end position="351"/>
    </location>
</feature>
<feature type="compositionally biased region" description="Low complexity" evidence="1">
    <location>
        <begin position="3286"/>
        <end position="3296"/>
    </location>
</feature>
<evidence type="ECO:0000313" key="2">
    <source>
        <dbReference type="EMBL" id="KAG2432312.1"/>
    </source>
</evidence>
<proteinExistence type="predicted"/>
<reference evidence="2" key="1">
    <citation type="journal article" date="2020" name="bioRxiv">
        <title>Comparative genomics of Chlamydomonas.</title>
        <authorList>
            <person name="Craig R.J."/>
            <person name="Hasan A.R."/>
            <person name="Ness R.W."/>
            <person name="Keightley P.D."/>
        </authorList>
    </citation>
    <scope>NUCLEOTIDE SEQUENCE</scope>
    <source>
        <strain evidence="2">CCAP 11/173</strain>
    </source>
</reference>
<feature type="region of interest" description="Disordered" evidence="1">
    <location>
        <begin position="2948"/>
        <end position="2972"/>
    </location>
</feature>
<dbReference type="EMBL" id="JAEHOD010000068">
    <property type="protein sequence ID" value="KAG2432312.1"/>
    <property type="molecule type" value="Genomic_DNA"/>
</dbReference>
<feature type="region of interest" description="Disordered" evidence="1">
    <location>
        <begin position="3264"/>
        <end position="3296"/>
    </location>
</feature>
<feature type="compositionally biased region" description="Low complexity" evidence="1">
    <location>
        <begin position="438"/>
        <end position="447"/>
    </location>
</feature>
<feature type="region of interest" description="Disordered" evidence="1">
    <location>
        <begin position="2765"/>
        <end position="2810"/>
    </location>
</feature>
<gene>
    <name evidence="2" type="ORF">HYH02_013032</name>
</gene>
<feature type="compositionally biased region" description="Low complexity" evidence="1">
    <location>
        <begin position="2948"/>
        <end position="2958"/>
    </location>
</feature>
<keyword evidence="3" id="KW-1185">Reference proteome</keyword>
<feature type="compositionally biased region" description="Low complexity" evidence="1">
    <location>
        <begin position="2898"/>
        <end position="2919"/>
    </location>
</feature>
<feature type="region of interest" description="Disordered" evidence="1">
    <location>
        <begin position="594"/>
        <end position="656"/>
    </location>
</feature>
<feature type="region of interest" description="Disordered" evidence="1">
    <location>
        <begin position="3217"/>
        <end position="3241"/>
    </location>
</feature>
<accession>A0A835VWV6</accession>
<name>A0A835VWV6_9CHLO</name>
<feature type="region of interest" description="Disordered" evidence="1">
    <location>
        <begin position="434"/>
        <end position="544"/>
    </location>
</feature>
<feature type="compositionally biased region" description="Basic and acidic residues" evidence="1">
    <location>
        <begin position="2962"/>
        <end position="2972"/>
    </location>
</feature>
<dbReference type="Proteomes" id="UP000613740">
    <property type="component" value="Unassembled WGS sequence"/>
</dbReference>
<feature type="region of interest" description="Disordered" evidence="1">
    <location>
        <begin position="3335"/>
        <end position="3437"/>
    </location>
</feature>
<evidence type="ECO:0000256" key="1">
    <source>
        <dbReference type="SAM" id="MobiDB-lite"/>
    </source>
</evidence>